<dbReference type="InterPro" id="IPR010280">
    <property type="entry name" value="U5_MeTrfase_fam"/>
</dbReference>
<dbReference type="GO" id="GO:0032259">
    <property type="term" value="P:methylation"/>
    <property type="evidence" value="ECO:0007669"/>
    <property type="project" value="UniProtKB-KW"/>
</dbReference>
<keyword evidence="1" id="KW-0408">Iron</keyword>
<dbReference type="GO" id="GO:0008168">
    <property type="term" value="F:methyltransferase activity"/>
    <property type="evidence" value="ECO:0007669"/>
    <property type="project" value="UniProtKB-KW"/>
</dbReference>
<evidence type="ECO:0000256" key="5">
    <source>
        <dbReference type="ARBA" id="ARBA00023014"/>
    </source>
</evidence>
<dbReference type="EMBL" id="CP067134">
    <property type="protein sequence ID" value="WCR10296.1"/>
    <property type="molecule type" value="Genomic_DNA"/>
</dbReference>
<feature type="binding site" evidence="6">
    <location>
        <position position="338"/>
    </location>
    <ligand>
        <name>S-adenosyl-L-methionine</name>
        <dbReference type="ChEBI" id="CHEBI:59789"/>
    </ligand>
</feature>
<feature type="binding site" evidence="6">
    <location>
        <position position="290"/>
    </location>
    <ligand>
        <name>S-adenosyl-L-methionine</name>
        <dbReference type="ChEBI" id="CHEBI:59789"/>
    </ligand>
</feature>
<keyword evidence="5" id="KW-0411">Iron-sulfur</keyword>
<feature type="binding site" evidence="6">
    <location>
        <position position="270"/>
    </location>
    <ligand>
        <name>S-adenosyl-L-methionine</name>
        <dbReference type="ChEBI" id="CHEBI:59789"/>
    </ligand>
</feature>
<protein>
    <submittedName>
        <fullName evidence="7">Class I SAM-dependent RNA methyltransferase</fullName>
    </submittedName>
</protein>
<dbReference type="Gene3D" id="2.40.50.1070">
    <property type="match status" value="1"/>
</dbReference>
<evidence type="ECO:0000256" key="3">
    <source>
        <dbReference type="ARBA" id="ARBA00022679"/>
    </source>
</evidence>
<gene>
    <name evidence="7" type="ORF">JHW45_14690</name>
</gene>
<dbReference type="PANTHER" id="PTHR11061">
    <property type="entry name" value="RNA M5U METHYLTRANSFERASE"/>
    <property type="match status" value="1"/>
</dbReference>
<keyword evidence="3 6" id="KW-0808">Transferase</keyword>
<dbReference type="Proteomes" id="UP001218412">
    <property type="component" value="Chromosome"/>
</dbReference>
<feature type="active site" description="Nucleophile" evidence="6">
    <location>
        <position position="364"/>
    </location>
</feature>
<keyword evidence="8" id="KW-1185">Reference proteome</keyword>
<accession>A0ABY7SVT3</accession>
<dbReference type="PROSITE" id="PS51687">
    <property type="entry name" value="SAM_MT_RNA_M5U"/>
    <property type="match status" value="1"/>
</dbReference>
<dbReference type="InterPro" id="IPR029063">
    <property type="entry name" value="SAM-dependent_MTases_sf"/>
</dbReference>
<dbReference type="Gene3D" id="2.40.50.140">
    <property type="entry name" value="Nucleic acid-binding proteins"/>
    <property type="match status" value="1"/>
</dbReference>
<evidence type="ECO:0000313" key="8">
    <source>
        <dbReference type="Proteomes" id="UP001218412"/>
    </source>
</evidence>
<dbReference type="Gene3D" id="3.40.50.150">
    <property type="entry name" value="Vaccinia Virus protein VP39"/>
    <property type="match status" value="1"/>
</dbReference>
<evidence type="ECO:0000256" key="6">
    <source>
        <dbReference type="PROSITE-ProRule" id="PRU01024"/>
    </source>
</evidence>
<proteinExistence type="inferred from homology"/>
<keyword evidence="4 6" id="KW-0949">S-adenosyl-L-methionine</keyword>
<name>A0ABY7SVT3_9RHOB</name>
<evidence type="ECO:0000256" key="1">
    <source>
        <dbReference type="ARBA" id="ARBA00022485"/>
    </source>
</evidence>
<sequence>MSLWRIARLGRRGDGVAVGDGGRALAPLTLPGETVAGEAVDGRIAAPRIVTPSADRIKPVCGHYRACGGCSLMHATGAFTTAWKCQVVETALAAQGLAAPLAGVHVSPLRSRRRAVLSGRRTKKGALVGFHARASEVIVDLADCHVVRPEIMAALPLLRAIVAAGASRSAEIALTVIHGPAGLDVAAQGGKAMDAALFRTLAALADRGDLARLDWNGEAITRRAPALPMGRAQVVPPPGAFLQATAEGEAALLAAVQEILRGAARIADLFAGCGTFALPLARSAQVHAVEGLAAPLAALEAGWRGAPGLQRVTTEIRDLARNPLLPDEIARVDAIVIDPPRAGAEAQCRQIARSDVARIAFVACDPVNFARDARILAEGGLHLTRLWVVDQFRFSAHVETVAEFRRR</sequence>
<evidence type="ECO:0000256" key="4">
    <source>
        <dbReference type="ARBA" id="ARBA00022691"/>
    </source>
</evidence>
<dbReference type="SUPFAM" id="SSF53335">
    <property type="entry name" value="S-adenosyl-L-methionine-dependent methyltransferases"/>
    <property type="match status" value="1"/>
</dbReference>
<dbReference type="PANTHER" id="PTHR11061:SF49">
    <property type="entry name" value="23S RRNA (URACIL(1939)-C(5))-METHYLTRANSFERASE RLMD"/>
    <property type="match status" value="1"/>
</dbReference>
<dbReference type="InterPro" id="IPR012340">
    <property type="entry name" value="NA-bd_OB-fold"/>
</dbReference>
<keyword evidence="1" id="KW-0479">Metal-binding</keyword>
<evidence type="ECO:0000256" key="2">
    <source>
        <dbReference type="ARBA" id="ARBA00022603"/>
    </source>
</evidence>
<organism evidence="7 8">
    <name type="scientific">Paracoccus stylophorae</name>
    <dbReference type="NCBI Taxonomy" id="659350"/>
    <lineage>
        <taxon>Bacteria</taxon>
        <taxon>Pseudomonadati</taxon>
        <taxon>Pseudomonadota</taxon>
        <taxon>Alphaproteobacteria</taxon>
        <taxon>Rhodobacterales</taxon>
        <taxon>Paracoccaceae</taxon>
        <taxon>Paracoccus</taxon>
    </lineage>
</organism>
<feature type="binding site" evidence="6">
    <location>
        <position position="243"/>
    </location>
    <ligand>
        <name>S-adenosyl-L-methionine</name>
        <dbReference type="ChEBI" id="CHEBI:59789"/>
    </ligand>
</feature>
<dbReference type="Pfam" id="PF05958">
    <property type="entry name" value="tRNA_U5-meth_tr"/>
    <property type="match status" value="1"/>
</dbReference>
<reference evidence="7 8" key="1">
    <citation type="submission" date="2021-01" db="EMBL/GenBank/DDBJ databases">
        <title>Biogeographic distribution of Paracoccus.</title>
        <authorList>
            <person name="Hollensteiner J."/>
            <person name="Leineberger J."/>
            <person name="Brinkhoff T."/>
            <person name="Daniel R."/>
        </authorList>
    </citation>
    <scope>NUCLEOTIDE SEQUENCE [LARGE SCALE GENOMIC DNA]</scope>
    <source>
        <strain evidence="7 8">LMG25392</strain>
    </source>
</reference>
<evidence type="ECO:0000313" key="7">
    <source>
        <dbReference type="EMBL" id="WCR10296.1"/>
    </source>
</evidence>
<keyword evidence="2 6" id="KW-0489">Methyltransferase</keyword>
<dbReference type="RefSeq" id="WP_272858354.1">
    <property type="nucleotide sequence ID" value="NZ_CP067134.1"/>
</dbReference>
<comment type="similarity">
    <text evidence="6">Belongs to the class I-like SAM-binding methyltransferase superfamily. RNA M5U methyltransferase family.</text>
</comment>
<keyword evidence="1" id="KW-0004">4Fe-4S</keyword>